<keyword evidence="4" id="KW-0378">Hydrolase</keyword>
<evidence type="ECO:0000256" key="5">
    <source>
        <dbReference type="ARBA" id="ARBA00022825"/>
    </source>
</evidence>
<keyword evidence="5" id="KW-0720">Serine protease</keyword>
<dbReference type="Pfam" id="PF00082">
    <property type="entry name" value="Peptidase_S8"/>
    <property type="match status" value="1"/>
</dbReference>
<dbReference type="PROSITE" id="PS51892">
    <property type="entry name" value="SUBTILASE"/>
    <property type="match status" value="1"/>
</dbReference>
<dbReference type="SUPFAM" id="SSF52743">
    <property type="entry name" value="Subtilisin-like"/>
    <property type="match status" value="1"/>
</dbReference>
<dbReference type="InterPro" id="IPR045051">
    <property type="entry name" value="SBT"/>
</dbReference>
<dbReference type="GO" id="GO:0004252">
    <property type="term" value="F:serine-type endopeptidase activity"/>
    <property type="evidence" value="ECO:0007669"/>
    <property type="project" value="InterPro"/>
</dbReference>
<comment type="caution">
    <text evidence="6">Lacks conserved residue(s) required for the propagation of feature annotation.</text>
</comment>
<evidence type="ECO:0000256" key="3">
    <source>
        <dbReference type="ARBA" id="ARBA00022729"/>
    </source>
</evidence>
<organism evidence="9 10">
    <name type="scientific">Cuscuta epithymum</name>
    <dbReference type="NCBI Taxonomy" id="186058"/>
    <lineage>
        <taxon>Eukaryota</taxon>
        <taxon>Viridiplantae</taxon>
        <taxon>Streptophyta</taxon>
        <taxon>Embryophyta</taxon>
        <taxon>Tracheophyta</taxon>
        <taxon>Spermatophyta</taxon>
        <taxon>Magnoliopsida</taxon>
        <taxon>eudicotyledons</taxon>
        <taxon>Gunneridae</taxon>
        <taxon>Pentapetalae</taxon>
        <taxon>asterids</taxon>
        <taxon>lamiids</taxon>
        <taxon>Solanales</taxon>
        <taxon>Convolvulaceae</taxon>
        <taxon>Cuscuteae</taxon>
        <taxon>Cuscuta</taxon>
        <taxon>Cuscuta subgen. Cuscuta</taxon>
    </lineage>
</organism>
<dbReference type="InterPro" id="IPR036852">
    <property type="entry name" value="Peptidase_S8/S53_dom_sf"/>
</dbReference>
<dbReference type="Gene3D" id="2.60.40.2310">
    <property type="match status" value="1"/>
</dbReference>
<dbReference type="Proteomes" id="UP001152523">
    <property type="component" value="Unassembled WGS sequence"/>
</dbReference>
<evidence type="ECO:0000256" key="1">
    <source>
        <dbReference type="ARBA" id="ARBA00011073"/>
    </source>
</evidence>
<protein>
    <submittedName>
        <fullName evidence="9">Uncharacterized protein</fullName>
    </submittedName>
</protein>
<name>A0AAV0DT97_9ASTE</name>
<accession>A0AAV0DT97</accession>
<dbReference type="GO" id="GO:0006508">
    <property type="term" value="P:proteolysis"/>
    <property type="evidence" value="ECO:0007669"/>
    <property type="project" value="UniProtKB-KW"/>
</dbReference>
<evidence type="ECO:0000313" key="9">
    <source>
        <dbReference type="EMBL" id="CAH9105942.1"/>
    </source>
</evidence>
<dbReference type="Pfam" id="PF17766">
    <property type="entry name" value="fn3_6"/>
    <property type="match status" value="1"/>
</dbReference>
<keyword evidence="2" id="KW-0645">Protease</keyword>
<comment type="similarity">
    <text evidence="1 6">Belongs to the peptidase S8 family.</text>
</comment>
<dbReference type="Gene3D" id="3.40.50.200">
    <property type="entry name" value="Peptidase S8/S53 domain"/>
    <property type="match status" value="1"/>
</dbReference>
<keyword evidence="3" id="KW-0732">Signal</keyword>
<evidence type="ECO:0000259" key="8">
    <source>
        <dbReference type="Pfam" id="PF17766"/>
    </source>
</evidence>
<evidence type="ECO:0000256" key="6">
    <source>
        <dbReference type="PROSITE-ProRule" id="PRU01240"/>
    </source>
</evidence>
<reference evidence="9" key="1">
    <citation type="submission" date="2022-07" db="EMBL/GenBank/DDBJ databases">
        <authorList>
            <person name="Macas J."/>
            <person name="Novak P."/>
            <person name="Neumann P."/>
        </authorList>
    </citation>
    <scope>NUCLEOTIDE SEQUENCE</scope>
</reference>
<evidence type="ECO:0000313" key="10">
    <source>
        <dbReference type="Proteomes" id="UP001152523"/>
    </source>
</evidence>
<dbReference type="InterPro" id="IPR023828">
    <property type="entry name" value="Peptidase_S8_Ser-AS"/>
</dbReference>
<feature type="domain" description="Subtilisin-like protease fibronectin type-III" evidence="8">
    <location>
        <begin position="165"/>
        <end position="234"/>
    </location>
</feature>
<dbReference type="InterPro" id="IPR041469">
    <property type="entry name" value="Subtilisin-like_FN3"/>
</dbReference>
<gene>
    <name evidence="9" type="ORF">CEPIT_LOCUS17389</name>
</gene>
<evidence type="ECO:0000259" key="7">
    <source>
        <dbReference type="Pfam" id="PF00082"/>
    </source>
</evidence>
<sequence length="239" mass="25595">MTAMTSRGPNAISPDILKVDIVAPGLNILAAWSEKSSPTNLDIDHRVVKYNILSGTSMACPHVSGAAALLKAIHPHWSSAAIRSTLITSAGLRNNMGKQITDANGLPADPFQFGGGYFRPAKAADPGLVYNTSYSDYLLFLCVNGVKGIDSSFKCPKHAPLPSSLNYPSIAIPKLKGVVIVKRIVTNVGSSRSLYSSSVTPPLGFSVKISPPILYFNRTGQTKRFTVTVQARTDMKMNM</sequence>
<dbReference type="InterPro" id="IPR000209">
    <property type="entry name" value="Peptidase_S8/S53_dom"/>
</dbReference>
<dbReference type="AlphaFoldDB" id="A0AAV0DT97"/>
<feature type="non-terminal residue" evidence="9">
    <location>
        <position position="239"/>
    </location>
</feature>
<keyword evidence="10" id="KW-1185">Reference proteome</keyword>
<evidence type="ECO:0000256" key="4">
    <source>
        <dbReference type="ARBA" id="ARBA00022801"/>
    </source>
</evidence>
<feature type="domain" description="Peptidase S8/S53" evidence="7">
    <location>
        <begin position="2"/>
        <end position="114"/>
    </location>
</feature>
<dbReference type="EMBL" id="CAMAPF010000133">
    <property type="protein sequence ID" value="CAH9105942.1"/>
    <property type="molecule type" value="Genomic_DNA"/>
</dbReference>
<proteinExistence type="inferred from homology"/>
<evidence type="ECO:0000256" key="2">
    <source>
        <dbReference type="ARBA" id="ARBA00022670"/>
    </source>
</evidence>
<comment type="caution">
    <text evidence="9">The sequence shown here is derived from an EMBL/GenBank/DDBJ whole genome shotgun (WGS) entry which is preliminary data.</text>
</comment>
<dbReference type="PROSITE" id="PS00138">
    <property type="entry name" value="SUBTILASE_SER"/>
    <property type="match status" value="1"/>
</dbReference>
<dbReference type="PANTHER" id="PTHR10795">
    <property type="entry name" value="PROPROTEIN CONVERTASE SUBTILISIN/KEXIN"/>
    <property type="match status" value="1"/>
</dbReference>